<evidence type="ECO:0000313" key="2">
    <source>
        <dbReference type="EMBL" id="CAL6108469.1"/>
    </source>
</evidence>
<name>A0AA86NCR8_9EUKA</name>
<accession>A0AA86NCR8</accession>
<reference evidence="2 3" key="2">
    <citation type="submission" date="2024-07" db="EMBL/GenBank/DDBJ databases">
        <authorList>
            <person name="Akdeniz Z."/>
        </authorList>
    </citation>
    <scope>NUCLEOTIDE SEQUENCE [LARGE SCALE GENOMIC DNA]</scope>
</reference>
<evidence type="ECO:0000313" key="1">
    <source>
        <dbReference type="EMBL" id="CAI9916866.1"/>
    </source>
</evidence>
<comment type="caution">
    <text evidence="1">The sequence shown here is derived from an EMBL/GenBank/DDBJ whole genome shotgun (WGS) entry which is preliminary data.</text>
</comment>
<gene>
    <name evidence="1" type="ORF">HINF_LOCUS4511</name>
    <name evidence="2" type="ORF">HINF_LOCUS74981</name>
</gene>
<protein>
    <submittedName>
        <fullName evidence="2">Hypothetical_protein</fullName>
    </submittedName>
</protein>
<sequence length="109" mass="12849">MKFNHILIFAPKSCWLTSVPYVIYLCSQYIAEVQLSRANEPEQEETDQRVMTFFPLQTQKHYALPLIRQSQDSYQPSQRQQQRQLPRSIISSAELRFSEEAIQSDNPKK</sequence>
<evidence type="ECO:0000313" key="3">
    <source>
        <dbReference type="Proteomes" id="UP001642409"/>
    </source>
</evidence>
<proteinExistence type="predicted"/>
<reference evidence="1" key="1">
    <citation type="submission" date="2023-06" db="EMBL/GenBank/DDBJ databases">
        <authorList>
            <person name="Kurt Z."/>
        </authorList>
    </citation>
    <scope>NUCLEOTIDE SEQUENCE</scope>
</reference>
<dbReference type="AlphaFoldDB" id="A0AA86NCR8"/>
<organism evidence="1">
    <name type="scientific">Hexamita inflata</name>
    <dbReference type="NCBI Taxonomy" id="28002"/>
    <lineage>
        <taxon>Eukaryota</taxon>
        <taxon>Metamonada</taxon>
        <taxon>Diplomonadida</taxon>
        <taxon>Hexamitidae</taxon>
        <taxon>Hexamitinae</taxon>
        <taxon>Hexamita</taxon>
    </lineage>
</organism>
<dbReference type="EMBL" id="CATOUU010000113">
    <property type="protein sequence ID" value="CAI9916866.1"/>
    <property type="molecule type" value="Genomic_DNA"/>
</dbReference>
<dbReference type="EMBL" id="CAXDID020000652">
    <property type="protein sequence ID" value="CAL6108469.1"/>
    <property type="molecule type" value="Genomic_DNA"/>
</dbReference>
<dbReference type="Proteomes" id="UP001642409">
    <property type="component" value="Unassembled WGS sequence"/>
</dbReference>
<keyword evidence="3" id="KW-1185">Reference proteome</keyword>